<organism evidence="12 13">
    <name type="scientific">Tritrichomonas musculus</name>
    <dbReference type="NCBI Taxonomy" id="1915356"/>
    <lineage>
        <taxon>Eukaryota</taxon>
        <taxon>Metamonada</taxon>
        <taxon>Parabasalia</taxon>
        <taxon>Tritrichomonadida</taxon>
        <taxon>Tritrichomonadidae</taxon>
        <taxon>Tritrichomonas</taxon>
    </lineage>
</organism>
<sequence length="842" mass="96807">MATKNPNEDEETIYYTSKIGDPQPAIDTLFEIVSLLLIQTYSSVNDINEKFNKCQPFLSQIFEPVFECASQITEVLDKFKYIHLSNSLFYCVNLFTETNRIIIQEPSNVIRVRAGVSAIYLYLSLFEINTKAGCDTVHKMRLIITNTLINFFKTSKELIDLMQSVINLEDEFPIETRCIYIHLYHKYCSLIKETSEKFKTTDDVNTIKDVGLCLRQCDHLYSILSSICFLMDNNKASEKIQSARKIISYYADVYKFAPETYRLTIEVEITNYFKDYCPLMRSFIDIISEQAANKGEQINNKIQNLKEQVLSQFKMIESSIFLQLPFPIFDFPCCQRISLVYQNMSAALQDLLLSSKDVLVYSKEFNADRISQVKVMINSLTKLMNNIRFVSSFISELYYPPQLVVPNLIGLCLKNLNDKASGMMALIVANITSKSTDMTNVTVNLLNTLNQISEMMSTIDELKQPAKELCGMLFQYYFSYCFYAFKKEDEIDKIRSDLAKFGEILNNSQPVYEAIYKKLIDESVDFAKKNSFLFADARNDDENENKNDSITILDSDQLNDFKVIEEIGSGGGGKVLKVENKNVIYAMKVMNVSNKSEENMIAFRHFIKEYEIMNMLNHPNILKTFGIFLSDENNRPSILLEFCPINLNDLITKKNSLSNVQIVCTIYQIIEGMKYVHFQKIIHRDLKPSNILITRDGTVKICDFGISQLMTTEQQLTTCGIGTQKFMAPEIINEEDYDEKVDVYSFGVLVFAILNNGKLPEIKIRDICNGKKAEIPNTFTQFSKELINSCWNFEAGDRPSFGKILIDLATNKYNLVELNELELLEVESFVKIHKTKIPEYCI</sequence>
<dbReference type="InterPro" id="IPR011009">
    <property type="entry name" value="Kinase-like_dom_sf"/>
</dbReference>
<keyword evidence="3" id="KW-0418">Kinase</keyword>
<dbReference type="InterPro" id="IPR000719">
    <property type="entry name" value="Prot_kinase_dom"/>
</dbReference>
<dbReference type="PROSITE" id="PS50011">
    <property type="entry name" value="PROTEIN_KINASE_DOM"/>
    <property type="match status" value="1"/>
</dbReference>
<evidence type="ECO:0000256" key="2">
    <source>
        <dbReference type="ARBA" id="ARBA00022741"/>
    </source>
</evidence>
<dbReference type="InterPro" id="IPR017441">
    <property type="entry name" value="Protein_kinase_ATP_BS"/>
</dbReference>
<evidence type="ECO:0000256" key="10">
    <source>
        <dbReference type="PROSITE-ProRule" id="PRU10141"/>
    </source>
</evidence>
<dbReference type="PROSITE" id="PS00108">
    <property type="entry name" value="PROTEIN_KINASE_ST"/>
    <property type="match status" value="1"/>
</dbReference>
<keyword evidence="2 10" id="KW-0547">Nucleotide-binding</keyword>
<evidence type="ECO:0000256" key="8">
    <source>
        <dbReference type="ARBA" id="ARBA00049299"/>
    </source>
</evidence>
<dbReference type="Proteomes" id="UP001470230">
    <property type="component" value="Unassembled WGS sequence"/>
</dbReference>
<name>A0ABR2HDS1_9EUKA</name>
<keyword evidence="13" id="KW-1185">Reference proteome</keyword>
<evidence type="ECO:0000256" key="6">
    <source>
        <dbReference type="ARBA" id="ARBA00038999"/>
    </source>
</evidence>
<protein>
    <recommendedName>
        <fullName evidence="6">mitogen-activated protein kinase kinase</fullName>
        <ecNumber evidence="6">2.7.12.2</ecNumber>
    </recommendedName>
</protein>
<evidence type="ECO:0000256" key="9">
    <source>
        <dbReference type="ARBA" id="ARBA00051693"/>
    </source>
</evidence>
<evidence type="ECO:0000313" key="13">
    <source>
        <dbReference type="Proteomes" id="UP001470230"/>
    </source>
</evidence>
<dbReference type="PANTHER" id="PTHR48013">
    <property type="entry name" value="DUAL SPECIFICITY MITOGEN-ACTIVATED PROTEIN KINASE KINASE 5-RELATED"/>
    <property type="match status" value="1"/>
</dbReference>
<evidence type="ECO:0000256" key="7">
    <source>
        <dbReference type="ARBA" id="ARBA00049014"/>
    </source>
</evidence>
<dbReference type="PANTHER" id="PTHR48013:SF9">
    <property type="entry name" value="DUAL SPECIFICITY MITOGEN-ACTIVATED PROTEIN KINASE KINASE 5"/>
    <property type="match status" value="1"/>
</dbReference>
<comment type="caution">
    <text evidence="12">The sequence shown here is derived from an EMBL/GenBank/DDBJ whole genome shotgun (WGS) entry which is preliminary data.</text>
</comment>
<comment type="catalytic activity">
    <reaction evidence="8">
        <text>L-threonyl-[protein] + ATP = O-phospho-L-threonyl-[protein] + ADP + H(+)</text>
        <dbReference type="Rhea" id="RHEA:46608"/>
        <dbReference type="Rhea" id="RHEA-COMP:11060"/>
        <dbReference type="Rhea" id="RHEA-COMP:11605"/>
        <dbReference type="ChEBI" id="CHEBI:15378"/>
        <dbReference type="ChEBI" id="CHEBI:30013"/>
        <dbReference type="ChEBI" id="CHEBI:30616"/>
        <dbReference type="ChEBI" id="CHEBI:61977"/>
        <dbReference type="ChEBI" id="CHEBI:456216"/>
        <dbReference type="EC" id="2.7.12.2"/>
    </reaction>
</comment>
<evidence type="ECO:0000259" key="11">
    <source>
        <dbReference type="PROSITE" id="PS50011"/>
    </source>
</evidence>
<evidence type="ECO:0000256" key="4">
    <source>
        <dbReference type="ARBA" id="ARBA00022840"/>
    </source>
</evidence>
<reference evidence="12 13" key="1">
    <citation type="submission" date="2024-04" db="EMBL/GenBank/DDBJ databases">
        <title>Tritrichomonas musculus Genome.</title>
        <authorList>
            <person name="Alves-Ferreira E."/>
            <person name="Grigg M."/>
            <person name="Lorenzi H."/>
            <person name="Galac M."/>
        </authorList>
    </citation>
    <scope>NUCLEOTIDE SEQUENCE [LARGE SCALE GENOMIC DNA]</scope>
    <source>
        <strain evidence="12 13">EAF2021</strain>
    </source>
</reference>
<keyword evidence="4 10" id="KW-0067">ATP-binding</keyword>
<evidence type="ECO:0000256" key="3">
    <source>
        <dbReference type="ARBA" id="ARBA00022777"/>
    </source>
</evidence>
<dbReference type="EC" id="2.7.12.2" evidence="6"/>
<dbReference type="SMART" id="SM00220">
    <property type="entry name" value="S_TKc"/>
    <property type="match status" value="1"/>
</dbReference>
<evidence type="ECO:0000313" key="12">
    <source>
        <dbReference type="EMBL" id="KAK8844485.1"/>
    </source>
</evidence>
<dbReference type="Gene3D" id="1.10.510.10">
    <property type="entry name" value="Transferase(Phosphotransferase) domain 1"/>
    <property type="match status" value="1"/>
</dbReference>
<keyword evidence="1" id="KW-0808">Transferase</keyword>
<proteinExistence type="inferred from homology"/>
<accession>A0ABR2HDS1</accession>
<gene>
    <name evidence="12" type="ORF">M9Y10_024345</name>
</gene>
<evidence type="ECO:0000256" key="1">
    <source>
        <dbReference type="ARBA" id="ARBA00022679"/>
    </source>
</evidence>
<comment type="catalytic activity">
    <reaction evidence="9">
        <text>L-tyrosyl-[protein] + ATP = O-phospho-L-tyrosyl-[protein] + ADP + H(+)</text>
        <dbReference type="Rhea" id="RHEA:10596"/>
        <dbReference type="Rhea" id="RHEA-COMP:10136"/>
        <dbReference type="Rhea" id="RHEA-COMP:20101"/>
        <dbReference type="ChEBI" id="CHEBI:15378"/>
        <dbReference type="ChEBI" id="CHEBI:30616"/>
        <dbReference type="ChEBI" id="CHEBI:46858"/>
        <dbReference type="ChEBI" id="CHEBI:61978"/>
        <dbReference type="ChEBI" id="CHEBI:456216"/>
        <dbReference type="EC" id="2.7.12.2"/>
    </reaction>
</comment>
<feature type="binding site" evidence="10">
    <location>
        <position position="588"/>
    </location>
    <ligand>
        <name>ATP</name>
        <dbReference type="ChEBI" id="CHEBI:30616"/>
    </ligand>
</feature>
<comment type="similarity">
    <text evidence="5">Belongs to the protein kinase superfamily. STE Ser/Thr protein kinase family. MAP kinase kinase subfamily.</text>
</comment>
<evidence type="ECO:0000256" key="5">
    <source>
        <dbReference type="ARBA" id="ARBA00038035"/>
    </source>
</evidence>
<dbReference type="EMBL" id="JAPFFF010000032">
    <property type="protein sequence ID" value="KAK8844485.1"/>
    <property type="molecule type" value="Genomic_DNA"/>
</dbReference>
<dbReference type="Pfam" id="PF00069">
    <property type="entry name" value="Pkinase"/>
    <property type="match status" value="1"/>
</dbReference>
<comment type="catalytic activity">
    <reaction evidence="7">
        <text>L-seryl-[protein] + ATP = O-phospho-L-seryl-[protein] + ADP + H(+)</text>
        <dbReference type="Rhea" id="RHEA:17989"/>
        <dbReference type="Rhea" id="RHEA-COMP:9863"/>
        <dbReference type="Rhea" id="RHEA-COMP:11604"/>
        <dbReference type="ChEBI" id="CHEBI:15378"/>
        <dbReference type="ChEBI" id="CHEBI:29999"/>
        <dbReference type="ChEBI" id="CHEBI:30616"/>
        <dbReference type="ChEBI" id="CHEBI:83421"/>
        <dbReference type="ChEBI" id="CHEBI:456216"/>
        <dbReference type="EC" id="2.7.12.2"/>
    </reaction>
</comment>
<feature type="domain" description="Protein kinase" evidence="11">
    <location>
        <begin position="561"/>
        <end position="816"/>
    </location>
</feature>
<dbReference type="InterPro" id="IPR008271">
    <property type="entry name" value="Ser/Thr_kinase_AS"/>
</dbReference>
<dbReference type="SUPFAM" id="SSF56112">
    <property type="entry name" value="Protein kinase-like (PK-like)"/>
    <property type="match status" value="1"/>
</dbReference>
<dbReference type="PROSITE" id="PS00107">
    <property type="entry name" value="PROTEIN_KINASE_ATP"/>
    <property type="match status" value="1"/>
</dbReference>